<evidence type="ECO:0000256" key="1">
    <source>
        <dbReference type="ARBA" id="ARBA00023015"/>
    </source>
</evidence>
<accession>A0ABS9EQT6</accession>
<dbReference type="Gene3D" id="2.10.109.10">
    <property type="entry name" value="Umud Fragment, subunit A"/>
    <property type="match status" value="1"/>
</dbReference>
<evidence type="ECO:0000313" key="6">
    <source>
        <dbReference type="Proteomes" id="UP001200430"/>
    </source>
</evidence>
<protein>
    <submittedName>
        <fullName evidence="5">XRE family transcriptional regulator</fullName>
    </submittedName>
</protein>
<dbReference type="CDD" id="cd06529">
    <property type="entry name" value="S24_LexA-like"/>
    <property type="match status" value="1"/>
</dbReference>
<dbReference type="Pfam" id="PF00717">
    <property type="entry name" value="Peptidase_S24"/>
    <property type="match status" value="1"/>
</dbReference>
<dbReference type="PROSITE" id="PS50943">
    <property type="entry name" value="HTH_CROC1"/>
    <property type="match status" value="1"/>
</dbReference>
<feature type="domain" description="HTH cro/C1-type" evidence="4">
    <location>
        <begin position="9"/>
        <end position="63"/>
    </location>
</feature>
<dbReference type="InterPro" id="IPR001387">
    <property type="entry name" value="Cro/C1-type_HTH"/>
</dbReference>
<dbReference type="Gene3D" id="1.10.260.40">
    <property type="entry name" value="lambda repressor-like DNA-binding domains"/>
    <property type="match status" value="1"/>
</dbReference>
<dbReference type="PANTHER" id="PTHR40661:SF3">
    <property type="entry name" value="FELS-1 PROPHAGE TRANSCRIPTIONAL REGULATOR"/>
    <property type="match status" value="1"/>
</dbReference>
<name>A0ABS9EQT6_9BACT</name>
<dbReference type="InterPro" id="IPR010982">
    <property type="entry name" value="Lambda_DNA-bd_dom_sf"/>
</dbReference>
<dbReference type="InterPro" id="IPR039418">
    <property type="entry name" value="LexA-like"/>
</dbReference>
<evidence type="ECO:0000256" key="3">
    <source>
        <dbReference type="ARBA" id="ARBA00023163"/>
    </source>
</evidence>
<dbReference type="SUPFAM" id="SSF51306">
    <property type="entry name" value="LexA/Signal peptidase"/>
    <property type="match status" value="1"/>
</dbReference>
<organism evidence="5 6">
    <name type="scientific">Dethiosulfovibrio marinus</name>
    <dbReference type="NCBI Taxonomy" id="133532"/>
    <lineage>
        <taxon>Bacteria</taxon>
        <taxon>Thermotogati</taxon>
        <taxon>Synergistota</taxon>
        <taxon>Synergistia</taxon>
        <taxon>Synergistales</taxon>
        <taxon>Dethiosulfovibrionaceae</taxon>
        <taxon>Dethiosulfovibrio</taxon>
    </lineage>
</organism>
<dbReference type="Proteomes" id="UP001200430">
    <property type="component" value="Unassembled WGS sequence"/>
</dbReference>
<evidence type="ECO:0000256" key="2">
    <source>
        <dbReference type="ARBA" id="ARBA00023125"/>
    </source>
</evidence>
<keyword evidence="2" id="KW-0238">DNA-binding</keyword>
<comment type="caution">
    <text evidence="5">The sequence shown here is derived from an EMBL/GenBank/DDBJ whole genome shotgun (WGS) entry which is preliminary data.</text>
</comment>
<dbReference type="SUPFAM" id="SSF47413">
    <property type="entry name" value="lambda repressor-like DNA-binding domains"/>
    <property type="match status" value="1"/>
</dbReference>
<dbReference type="CDD" id="cd00093">
    <property type="entry name" value="HTH_XRE"/>
    <property type="match status" value="1"/>
</dbReference>
<keyword evidence="1" id="KW-0805">Transcription regulation</keyword>
<evidence type="ECO:0000259" key="4">
    <source>
        <dbReference type="PROSITE" id="PS50943"/>
    </source>
</evidence>
<reference evidence="5 6" key="1">
    <citation type="submission" date="2022-01" db="EMBL/GenBank/DDBJ databases">
        <title>Dethiosulfovibrio faecalis sp. nov., a novel proteolytic, non-sulfur-reducing bacterium isolated from a marine aquaculture solid waste bioreactor.</title>
        <authorList>
            <person name="Grabowski S."/>
            <person name="Apolinario E."/>
            <person name="Schneider N."/>
            <person name="Marshall C.W."/>
            <person name="Sowers K.R."/>
        </authorList>
    </citation>
    <scope>NUCLEOTIDE SEQUENCE [LARGE SCALE GENOMIC DNA]</scope>
    <source>
        <strain evidence="5 6">DSM 12537</strain>
    </source>
</reference>
<sequence>MGDLLAERMKSLRTQAGLNQKDLADMTGLSRNTIINYEGNKRNPDANSLKLIAQALGTTSSYLNGETDDPAPLEPQNKVESRIFKDPSQVGEKVLMIPIVSGVKACCGNGNLYAHDVEWEMTSVYPIRESELIGYSWQTKDFKIIEVEGDSMAPRIEDGAWLLFAAGIEAENGDIVVAMCNGRIMVRGIEFDKEGGITLRAINESYLDKKVREEEEFYVLGTVIGEVPRKGFKLIGKIY</sequence>
<dbReference type="InterPro" id="IPR036286">
    <property type="entry name" value="LexA/Signal_pep-like_sf"/>
</dbReference>
<evidence type="ECO:0000313" key="5">
    <source>
        <dbReference type="EMBL" id="MCF4143079.1"/>
    </source>
</evidence>
<gene>
    <name evidence="5" type="ORF">L2W38_09675</name>
</gene>
<keyword evidence="6" id="KW-1185">Reference proteome</keyword>
<dbReference type="EMBL" id="JAKGUD010000010">
    <property type="protein sequence ID" value="MCF4143079.1"/>
    <property type="molecule type" value="Genomic_DNA"/>
</dbReference>
<keyword evidence="3" id="KW-0804">Transcription</keyword>
<dbReference type="Pfam" id="PF01381">
    <property type="entry name" value="HTH_3"/>
    <property type="match status" value="1"/>
</dbReference>
<dbReference type="PANTHER" id="PTHR40661">
    <property type="match status" value="1"/>
</dbReference>
<dbReference type="RefSeq" id="WP_236099786.1">
    <property type="nucleotide sequence ID" value="NZ_JAKGUD010000010.1"/>
</dbReference>
<proteinExistence type="predicted"/>
<dbReference type="InterPro" id="IPR015927">
    <property type="entry name" value="Peptidase_S24_S26A/B/C"/>
</dbReference>
<dbReference type="SMART" id="SM00530">
    <property type="entry name" value="HTH_XRE"/>
    <property type="match status" value="1"/>
</dbReference>